<feature type="transmembrane region" description="Helical" evidence="6">
    <location>
        <begin position="39"/>
        <end position="59"/>
    </location>
</feature>
<evidence type="ECO:0000313" key="7">
    <source>
        <dbReference type="EMBL" id="QBD74855.1"/>
    </source>
</evidence>
<evidence type="ECO:0000256" key="4">
    <source>
        <dbReference type="ARBA" id="ARBA00022989"/>
    </source>
</evidence>
<dbReference type="PANTHER" id="PTHR34857:SF2">
    <property type="entry name" value="SLL0384 PROTEIN"/>
    <property type="match status" value="1"/>
</dbReference>
<dbReference type="Proteomes" id="UP000290365">
    <property type="component" value="Chromosome"/>
</dbReference>
<dbReference type="GO" id="GO:0005886">
    <property type="term" value="C:plasma membrane"/>
    <property type="evidence" value="ECO:0007669"/>
    <property type="project" value="UniProtKB-ARBA"/>
</dbReference>
<keyword evidence="5 6" id="KW-0472">Membrane</keyword>
<sequence>MEISYYHTDSLLHRLNPLCKLLAIFPVLAFVAFTTDFSVPGAFAILISLIVLILGHIPLTRFIRVAWMPLLLFAFFTLVYPFFVRPELVKGSPILLSFGPLIYYQTALLHVAQIALRAYAIILLSLFFSLTTDISDFIRALVQQWKFPYKIGYGTMAAFRFVPMLQSEMQLIQAAHKIRGIADHGGLRYARMRRYAIPLLSIALRRAERTALAMDSRAFGVLPRRTYYKRYSFSLQDYLFLACFWLACLLLCLFFWYSGLLGPLIFFKQF</sequence>
<comment type="subcellular location">
    <subcellularLocation>
        <location evidence="1">Membrane</location>
        <topology evidence="1">Multi-pass membrane protein</topology>
    </subcellularLocation>
</comment>
<organism evidence="7 8">
    <name type="scientific">Ktedonosporobacter rubrisoli</name>
    <dbReference type="NCBI Taxonomy" id="2509675"/>
    <lineage>
        <taxon>Bacteria</taxon>
        <taxon>Bacillati</taxon>
        <taxon>Chloroflexota</taxon>
        <taxon>Ktedonobacteria</taxon>
        <taxon>Ktedonobacterales</taxon>
        <taxon>Ktedonosporobacteraceae</taxon>
        <taxon>Ktedonosporobacter</taxon>
    </lineage>
</organism>
<dbReference type="EMBL" id="CP035758">
    <property type="protein sequence ID" value="QBD74855.1"/>
    <property type="molecule type" value="Genomic_DNA"/>
</dbReference>
<evidence type="ECO:0000256" key="6">
    <source>
        <dbReference type="SAM" id="Phobius"/>
    </source>
</evidence>
<keyword evidence="8" id="KW-1185">Reference proteome</keyword>
<dbReference type="Pfam" id="PF02361">
    <property type="entry name" value="CbiQ"/>
    <property type="match status" value="1"/>
</dbReference>
<evidence type="ECO:0000256" key="5">
    <source>
        <dbReference type="ARBA" id="ARBA00023136"/>
    </source>
</evidence>
<protein>
    <submittedName>
        <fullName evidence="7">Energy-coupling factor transporter transmembrane protein EcfT</fullName>
    </submittedName>
</protein>
<evidence type="ECO:0000256" key="1">
    <source>
        <dbReference type="ARBA" id="ARBA00004141"/>
    </source>
</evidence>
<name>A0A4P6JIG3_KTERU</name>
<dbReference type="AlphaFoldDB" id="A0A4P6JIG3"/>
<feature type="transmembrane region" description="Helical" evidence="6">
    <location>
        <begin position="12"/>
        <end position="33"/>
    </location>
</feature>
<dbReference type="PANTHER" id="PTHR34857">
    <property type="entry name" value="SLL0384 PROTEIN"/>
    <property type="match status" value="1"/>
</dbReference>
<keyword evidence="4 6" id="KW-1133">Transmembrane helix</keyword>
<dbReference type="RefSeq" id="WP_129885454.1">
    <property type="nucleotide sequence ID" value="NZ_CP035758.1"/>
</dbReference>
<feature type="transmembrane region" description="Helical" evidence="6">
    <location>
        <begin position="103"/>
        <end position="130"/>
    </location>
</feature>
<dbReference type="InterPro" id="IPR003339">
    <property type="entry name" value="ABC/ECF_trnsptr_transmembrane"/>
</dbReference>
<reference evidence="7 8" key="1">
    <citation type="submission" date="2019-01" db="EMBL/GenBank/DDBJ databases">
        <title>Ktedonosporobacter rubrisoli SCAWS-G2.</title>
        <authorList>
            <person name="Huang Y."/>
            <person name="Yan B."/>
        </authorList>
    </citation>
    <scope>NUCLEOTIDE SEQUENCE [LARGE SCALE GENOMIC DNA]</scope>
    <source>
        <strain evidence="7 8">SCAWS-G2</strain>
    </source>
</reference>
<feature type="transmembrane region" description="Helical" evidence="6">
    <location>
        <begin position="66"/>
        <end position="83"/>
    </location>
</feature>
<dbReference type="KEGG" id="kbs:EPA93_02135"/>
<feature type="transmembrane region" description="Helical" evidence="6">
    <location>
        <begin position="238"/>
        <end position="257"/>
    </location>
</feature>
<keyword evidence="3 6" id="KW-0812">Transmembrane</keyword>
<keyword evidence="2" id="KW-1003">Cell membrane</keyword>
<evidence type="ECO:0000256" key="2">
    <source>
        <dbReference type="ARBA" id="ARBA00022475"/>
    </source>
</evidence>
<dbReference type="CDD" id="cd16914">
    <property type="entry name" value="EcfT"/>
    <property type="match status" value="1"/>
</dbReference>
<accession>A0A4P6JIG3</accession>
<dbReference type="OrthoDB" id="92887at2"/>
<gene>
    <name evidence="7" type="ORF">EPA93_02135</name>
</gene>
<dbReference type="InterPro" id="IPR051611">
    <property type="entry name" value="ECF_transporter_component"/>
</dbReference>
<evidence type="ECO:0000256" key="3">
    <source>
        <dbReference type="ARBA" id="ARBA00022692"/>
    </source>
</evidence>
<evidence type="ECO:0000313" key="8">
    <source>
        <dbReference type="Proteomes" id="UP000290365"/>
    </source>
</evidence>
<proteinExistence type="predicted"/>